<keyword evidence="2" id="KW-0812">Transmembrane</keyword>
<evidence type="ECO:0000313" key="3">
    <source>
        <dbReference type="EMBL" id="RHY18879.1"/>
    </source>
</evidence>
<feature type="region of interest" description="Disordered" evidence="1">
    <location>
        <begin position="200"/>
        <end position="240"/>
    </location>
</feature>
<feature type="compositionally biased region" description="Low complexity" evidence="1">
    <location>
        <begin position="118"/>
        <end position="127"/>
    </location>
</feature>
<dbReference type="Proteomes" id="UP000265427">
    <property type="component" value="Unassembled WGS sequence"/>
</dbReference>
<reference evidence="3 4" key="1">
    <citation type="submission" date="2018-08" db="EMBL/GenBank/DDBJ databases">
        <title>Aphanomyces genome sequencing and annotation.</title>
        <authorList>
            <person name="Minardi D."/>
            <person name="Oidtmann B."/>
            <person name="Van Der Giezen M."/>
            <person name="Studholme D.J."/>
        </authorList>
    </citation>
    <scope>NUCLEOTIDE SEQUENCE [LARGE SCALE GENOMIC DNA]</scope>
    <source>
        <strain evidence="3 4">Kv</strain>
    </source>
</reference>
<evidence type="ECO:0000256" key="1">
    <source>
        <dbReference type="SAM" id="MobiDB-lite"/>
    </source>
</evidence>
<dbReference type="AlphaFoldDB" id="A0A397BGT8"/>
<dbReference type="VEuPathDB" id="FungiDB:H257_07336"/>
<feature type="region of interest" description="Disordered" evidence="1">
    <location>
        <begin position="257"/>
        <end position="351"/>
    </location>
</feature>
<comment type="caution">
    <text evidence="3">The sequence shown here is derived from an EMBL/GenBank/DDBJ whole genome shotgun (WGS) entry which is preliminary data.</text>
</comment>
<evidence type="ECO:0000256" key="2">
    <source>
        <dbReference type="SAM" id="Phobius"/>
    </source>
</evidence>
<organism evidence="3 4">
    <name type="scientific">Aphanomyces astaci</name>
    <name type="common">Crayfish plague agent</name>
    <dbReference type="NCBI Taxonomy" id="112090"/>
    <lineage>
        <taxon>Eukaryota</taxon>
        <taxon>Sar</taxon>
        <taxon>Stramenopiles</taxon>
        <taxon>Oomycota</taxon>
        <taxon>Saprolegniomycetes</taxon>
        <taxon>Saprolegniales</taxon>
        <taxon>Verrucalvaceae</taxon>
        <taxon>Aphanomyces</taxon>
    </lineage>
</organism>
<feature type="compositionally biased region" description="Basic and acidic residues" evidence="1">
    <location>
        <begin position="207"/>
        <end position="220"/>
    </location>
</feature>
<accession>A0A397BGT8</accession>
<feature type="transmembrane region" description="Helical" evidence="2">
    <location>
        <begin position="15"/>
        <end position="40"/>
    </location>
</feature>
<gene>
    <name evidence="3" type="ORF">DYB36_005874</name>
</gene>
<protein>
    <submittedName>
        <fullName evidence="3">Uncharacterized protein</fullName>
    </submittedName>
</protein>
<dbReference type="EMBL" id="QUSZ01003326">
    <property type="protein sequence ID" value="RHY18879.1"/>
    <property type="molecule type" value="Genomic_DNA"/>
</dbReference>
<sequence length="351" mass="38112">MACAWGEAGDECCPYVTIIGTSIASVLASVGCMALALYIWQPRVTPSMPSAQDDGPVRITLPQHLSAGSHSTPMALDIHIYPPATGTTATTTSNMSNDIVMLPSSSRRHKQTRKMSKSRPVSSSSTSSHHRQPSLRPTQDQPYHHHHHPMDSINNYFSTGRPSCASYRQSTVVSHFSTYAFSELSSEASNNNASSVEATSTYIPIMDEPRHVRDGYDPRRLSSRTSPESSQLVDASSQVSSNASFLTTTKSFEKLSLASKADDDSSRQARSTKPSTSTRPENARRLSTRARVDSDMLSSMTGTPFVVPEDAALSVVSSTAAQVTSSPRERPRAPGLDDDDNGDGSRRRSRW</sequence>
<feature type="compositionally biased region" description="Low complexity" evidence="1">
    <location>
        <begin position="311"/>
        <end position="326"/>
    </location>
</feature>
<feature type="compositionally biased region" description="Polar residues" evidence="1">
    <location>
        <begin position="268"/>
        <end position="280"/>
    </location>
</feature>
<feature type="compositionally biased region" description="Basic residues" evidence="1">
    <location>
        <begin position="106"/>
        <end position="117"/>
    </location>
</feature>
<feature type="compositionally biased region" description="Polar residues" evidence="1">
    <location>
        <begin position="223"/>
        <end position="240"/>
    </location>
</feature>
<name>A0A397BGT8_APHAT</name>
<keyword evidence="2" id="KW-0472">Membrane</keyword>
<feature type="region of interest" description="Disordered" evidence="1">
    <location>
        <begin position="87"/>
        <end position="155"/>
    </location>
</feature>
<evidence type="ECO:0000313" key="4">
    <source>
        <dbReference type="Proteomes" id="UP000265427"/>
    </source>
</evidence>
<keyword evidence="2" id="KW-1133">Transmembrane helix</keyword>
<proteinExistence type="predicted"/>